<gene>
    <name evidence="2" type="ordered locus">RB7752</name>
</gene>
<dbReference type="PATRIC" id="fig|243090.15.peg.3741"/>
<evidence type="ECO:0000256" key="1">
    <source>
        <dbReference type="SAM" id="Phobius"/>
    </source>
</evidence>
<feature type="transmembrane region" description="Helical" evidence="1">
    <location>
        <begin position="53"/>
        <end position="74"/>
    </location>
</feature>
<dbReference type="STRING" id="243090.RB7752"/>
<dbReference type="EMBL" id="BX294146">
    <property type="protein sequence ID" value="CAD75554.1"/>
    <property type="molecule type" value="Genomic_DNA"/>
</dbReference>
<dbReference type="RefSeq" id="WP_011121560.1">
    <property type="nucleotide sequence ID" value="NC_005027.1"/>
</dbReference>
<proteinExistence type="predicted"/>
<keyword evidence="1" id="KW-1133">Transmembrane helix</keyword>
<dbReference type="OrthoDB" id="2058592at2"/>
<dbReference type="HOGENOM" id="CLU_2525299_0_0_0"/>
<protein>
    <submittedName>
        <fullName evidence="2">Uncharacterized protein</fullName>
    </submittedName>
</protein>
<keyword evidence="1" id="KW-0812">Transmembrane</keyword>
<evidence type="ECO:0000313" key="3">
    <source>
        <dbReference type="Proteomes" id="UP000001025"/>
    </source>
</evidence>
<reference evidence="2 3" key="1">
    <citation type="journal article" date="2003" name="Proc. Natl. Acad. Sci. U.S.A.">
        <title>Complete genome sequence of the marine planctomycete Pirellula sp. strain 1.</title>
        <authorList>
            <person name="Gloeckner F.O."/>
            <person name="Kube M."/>
            <person name="Bauer M."/>
            <person name="Teeling H."/>
            <person name="Lombardot T."/>
            <person name="Ludwig W."/>
            <person name="Gade D."/>
            <person name="Beck A."/>
            <person name="Borzym K."/>
            <person name="Heitmann K."/>
            <person name="Rabus R."/>
            <person name="Schlesner H."/>
            <person name="Amann R."/>
            <person name="Reinhardt R."/>
        </authorList>
    </citation>
    <scope>NUCLEOTIDE SEQUENCE [LARGE SCALE GENOMIC DNA]</scope>
    <source>
        <strain evidence="3">DSM 10527 / NCIMB 13988 / SH1</strain>
    </source>
</reference>
<evidence type="ECO:0000313" key="2">
    <source>
        <dbReference type="EMBL" id="CAD75554.1"/>
    </source>
</evidence>
<keyword evidence="3" id="KW-1185">Reference proteome</keyword>
<dbReference type="EnsemblBacteria" id="CAD75554">
    <property type="protein sequence ID" value="CAD75554"/>
    <property type="gene ID" value="RB7752"/>
</dbReference>
<dbReference type="Proteomes" id="UP000001025">
    <property type="component" value="Chromosome"/>
</dbReference>
<dbReference type="InParanoid" id="Q7UN65"/>
<name>Q7UN65_RHOBA</name>
<organism evidence="2 3">
    <name type="scientific">Rhodopirellula baltica (strain DSM 10527 / NCIMB 13988 / SH1)</name>
    <dbReference type="NCBI Taxonomy" id="243090"/>
    <lineage>
        <taxon>Bacteria</taxon>
        <taxon>Pseudomonadati</taxon>
        <taxon>Planctomycetota</taxon>
        <taxon>Planctomycetia</taxon>
        <taxon>Pirellulales</taxon>
        <taxon>Pirellulaceae</taxon>
        <taxon>Rhodopirellula</taxon>
    </lineage>
</organism>
<keyword evidence="1" id="KW-0472">Membrane</keyword>
<accession>Q7UN65</accession>
<dbReference type="KEGG" id="rba:RB7752"/>
<sequence>MSLVSKDELLTTSMPHIGYVILKQFEATGGSQLSLTEITSNLKRKHITGYRPIMFALIFLHLAGIIEFRAPFVYKVHKSEVGAN</sequence>
<dbReference type="AlphaFoldDB" id="Q7UN65"/>